<evidence type="ECO:0000256" key="1">
    <source>
        <dbReference type="ARBA" id="ARBA00023015"/>
    </source>
</evidence>
<sequence>MTVTGPAYRSAVPVNRGSKSTMVTSRGRRSSLEQERSRRSRDALLDAAADLWADAEVDEVKVEDICAHAGVSKGLFYFYFGSKEELVVQLLAEDARLVADEVARGIEHDEPFADVLDAALAAVVRRAQRRPRHLLRQGTGELLADPATTAGDDDGSPLVATCVDLVAHGQARGEVRDDADPQDAGALLATSILRAQLEWAGAERRQPSLARRLAARVDLVVHGLAGR</sequence>
<proteinExistence type="predicted"/>
<dbReference type="AlphaFoldDB" id="A0A5Q2RL09"/>
<dbReference type="EMBL" id="CP045851">
    <property type="protein sequence ID" value="QGG96174.1"/>
    <property type="molecule type" value="Genomic_DNA"/>
</dbReference>
<reference evidence="7 8" key="1">
    <citation type="submission" date="2019-11" db="EMBL/GenBank/DDBJ databases">
        <authorList>
            <person name="He Y."/>
        </authorList>
    </citation>
    <scope>NUCLEOTIDE SEQUENCE [LARGE SCALE GENOMIC DNA]</scope>
    <source>
        <strain evidence="7 8">SCSIO 58843</strain>
    </source>
</reference>
<dbReference type="PANTHER" id="PTHR30055">
    <property type="entry name" value="HTH-TYPE TRANSCRIPTIONAL REGULATOR RUTR"/>
    <property type="match status" value="1"/>
</dbReference>
<organism evidence="7 8">
    <name type="scientific">Actinomarinicola tropica</name>
    <dbReference type="NCBI Taxonomy" id="2789776"/>
    <lineage>
        <taxon>Bacteria</taxon>
        <taxon>Bacillati</taxon>
        <taxon>Actinomycetota</taxon>
        <taxon>Acidimicrobiia</taxon>
        <taxon>Acidimicrobiales</taxon>
        <taxon>Iamiaceae</taxon>
        <taxon>Actinomarinicola</taxon>
    </lineage>
</organism>
<accession>A0A5Q2RL09</accession>
<dbReference type="InterPro" id="IPR001647">
    <property type="entry name" value="HTH_TetR"/>
</dbReference>
<evidence type="ECO:0000256" key="5">
    <source>
        <dbReference type="SAM" id="MobiDB-lite"/>
    </source>
</evidence>
<dbReference type="InterPro" id="IPR036271">
    <property type="entry name" value="Tet_transcr_reg_TetR-rel_C_sf"/>
</dbReference>
<feature type="domain" description="HTH tetR-type" evidence="6">
    <location>
        <begin position="38"/>
        <end position="98"/>
    </location>
</feature>
<keyword evidence="1" id="KW-0805">Transcription regulation</keyword>
<dbReference type="Pfam" id="PF00440">
    <property type="entry name" value="TetR_N"/>
    <property type="match status" value="1"/>
</dbReference>
<dbReference type="PROSITE" id="PS50977">
    <property type="entry name" value="HTH_TETR_2"/>
    <property type="match status" value="1"/>
</dbReference>
<evidence type="ECO:0000256" key="2">
    <source>
        <dbReference type="ARBA" id="ARBA00023125"/>
    </source>
</evidence>
<protein>
    <submittedName>
        <fullName evidence="7">TetR family transcriptional regulator</fullName>
    </submittedName>
</protein>
<dbReference type="PANTHER" id="PTHR30055:SF234">
    <property type="entry name" value="HTH-TYPE TRANSCRIPTIONAL REGULATOR BETI"/>
    <property type="match status" value="1"/>
</dbReference>
<evidence type="ECO:0000313" key="8">
    <source>
        <dbReference type="Proteomes" id="UP000334019"/>
    </source>
</evidence>
<keyword evidence="2 4" id="KW-0238">DNA-binding</keyword>
<name>A0A5Q2RL09_9ACTN</name>
<dbReference type="Gene3D" id="1.10.357.10">
    <property type="entry name" value="Tetracycline Repressor, domain 2"/>
    <property type="match status" value="1"/>
</dbReference>
<feature type="region of interest" description="Disordered" evidence="5">
    <location>
        <begin position="1"/>
        <end position="37"/>
    </location>
</feature>
<evidence type="ECO:0000256" key="3">
    <source>
        <dbReference type="ARBA" id="ARBA00023163"/>
    </source>
</evidence>
<dbReference type="PRINTS" id="PR00455">
    <property type="entry name" value="HTHTETR"/>
</dbReference>
<dbReference type="SUPFAM" id="SSF46689">
    <property type="entry name" value="Homeodomain-like"/>
    <property type="match status" value="1"/>
</dbReference>
<feature type="DNA-binding region" description="H-T-H motif" evidence="4">
    <location>
        <begin position="61"/>
        <end position="80"/>
    </location>
</feature>
<dbReference type="InterPro" id="IPR009057">
    <property type="entry name" value="Homeodomain-like_sf"/>
</dbReference>
<dbReference type="SUPFAM" id="SSF48498">
    <property type="entry name" value="Tetracyclin repressor-like, C-terminal domain"/>
    <property type="match status" value="1"/>
</dbReference>
<gene>
    <name evidence="7" type="ORF">GH723_14275</name>
</gene>
<evidence type="ECO:0000313" key="7">
    <source>
        <dbReference type="EMBL" id="QGG96174.1"/>
    </source>
</evidence>
<keyword evidence="3" id="KW-0804">Transcription</keyword>
<evidence type="ECO:0000259" key="6">
    <source>
        <dbReference type="PROSITE" id="PS50977"/>
    </source>
</evidence>
<evidence type="ECO:0000256" key="4">
    <source>
        <dbReference type="PROSITE-ProRule" id="PRU00335"/>
    </source>
</evidence>
<dbReference type="GO" id="GO:0000976">
    <property type="term" value="F:transcription cis-regulatory region binding"/>
    <property type="evidence" value="ECO:0007669"/>
    <property type="project" value="TreeGrafter"/>
</dbReference>
<dbReference type="Proteomes" id="UP000334019">
    <property type="component" value="Chromosome"/>
</dbReference>
<keyword evidence="8" id="KW-1185">Reference proteome</keyword>
<dbReference type="GO" id="GO:0003700">
    <property type="term" value="F:DNA-binding transcription factor activity"/>
    <property type="evidence" value="ECO:0007669"/>
    <property type="project" value="TreeGrafter"/>
</dbReference>
<dbReference type="KEGG" id="atq:GH723_14275"/>
<dbReference type="InterPro" id="IPR050109">
    <property type="entry name" value="HTH-type_TetR-like_transc_reg"/>
</dbReference>